<dbReference type="Pfam" id="PF00085">
    <property type="entry name" value="Thioredoxin"/>
    <property type="match status" value="3"/>
</dbReference>
<evidence type="ECO:0000256" key="5">
    <source>
        <dbReference type="ARBA" id="ARBA00022729"/>
    </source>
</evidence>
<keyword evidence="6" id="KW-0677">Repeat</keyword>
<dbReference type="FunFam" id="3.40.30.10:FF:000076">
    <property type="entry name" value="Protein disulfide-isomerase A4"/>
    <property type="match status" value="1"/>
</dbReference>
<accession>A0AAV4C8G9</accession>
<feature type="disulfide bond" description="Redox-active" evidence="11">
    <location>
        <begin position="549"/>
        <end position="552"/>
    </location>
</feature>
<proteinExistence type="inferred from homology"/>
<evidence type="ECO:0000256" key="9">
    <source>
        <dbReference type="ARBA" id="ARBA00023235"/>
    </source>
</evidence>
<feature type="chain" id="PRO_5043103647" description="Protein disulfide-isomerase" evidence="13">
    <location>
        <begin position="27"/>
        <end position="639"/>
    </location>
</feature>
<dbReference type="GO" id="GO:0034976">
    <property type="term" value="P:response to endoplasmic reticulum stress"/>
    <property type="evidence" value="ECO:0007669"/>
    <property type="project" value="TreeGrafter"/>
</dbReference>
<dbReference type="InterPro" id="IPR013766">
    <property type="entry name" value="Thioredoxin_domain"/>
</dbReference>
<protein>
    <recommendedName>
        <fullName evidence="4 13">Protein disulfide-isomerase</fullName>
        <ecNumber evidence="4 13">5.3.4.1</ecNumber>
    </recommendedName>
</protein>
<evidence type="ECO:0000313" key="15">
    <source>
        <dbReference type="EMBL" id="GFO31601.1"/>
    </source>
</evidence>
<evidence type="ECO:0000256" key="12">
    <source>
        <dbReference type="RuleBase" id="RU004208"/>
    </source>
</evidence>
<dbReference type="GO" id="GO:0006457">
    <property type="term" value="P:protein folding"/>
    <property type="evidence" value="ECO:0007669"/>
    <property type="project" value="TreeGrafter"/>
</dbReference>
<dbReference type="PANTHER" id="PTHR18929:SF210">
    <property type="entry name" value="PROTEIN DISULFIDE-ISOMERASE A4"/>
    <property type="match status" value="1"/>
</dbReference>
<evidence type="ECO:0000256" key="7">
    <source>
        <dbReference type="ARBA" id="ARBA00022824"/>
    </source>
</evidence>
<reference evidence="15 16" key="1">
    <citation type="journal article" date="2021" name="Elife">
        <title>Chloroplast acquisition without the gene transfer in kleptoplastic sea slugs, Plakobranchus ocellatus.</title>
        <authorList>
            <person name="Maeda T."/>
            <person name="Takahashi S."/>
            <person name="Yoshida T."/>
            <person name="Shimamura S."/>
            <person name="Takaki Y."/>
            <person name="Nagai Y."/>
            <person name="Toyoda A."/>
            <person name="Suzuki Y."/>
            <person name="Arimoto A."/>
            <person name="Ishii H."/>
            <person name="Satoh N."/>
            <person name="Nishiyama T."/>
            <person name="Hasebe M."/>
            <person name="Maruyama T."/>
            <person name="Minagawa J."/>
            <person name="Obokata J."/>
            <person name="Shigenobu S."/>
        </authorList>
    </citation>
    <scope>NUCLEOTIDE SEQUENCE [LARGE SCALE GENOMIC DNA]</scope>
</reference>
<evidence type="ECO:0000256" key="1">
    <source>
        <dbReference type="ARBA" id="ARBA00001182"/>
    </source>
</evidence>
<feature type="domain" description="Thioredoxin" evidence="14">
    <location>
        <begin position="499"/>
        <end position="628"/>
    </location>
</feature>
<dbReference type="EMBL" id="BLXT01006411">
    <property type="protein sequence ID" value="GFO31601.1"/>
    <property type="molecule type" value="Genomic_DNA"/>
</dbReference>
<evidence type="ECO:0000256" key="11">
    <source>
        <dbReference type="PIRSR" id="PIRSR605792-51"/>
    </source>
</evidence>
<keyword evidence="9 13" id="KW-0413">Isomerase</keyword>
<evidence type="ECO:0000313" key="16">
    <source>
        <dbReference type="Proteomes" id="UP000735302"/>
    </source>
</evidence>
<dbReference type="EC" id="5.3.4.1" evidence="4 13"/>
<evidence type="ECO:0000256" key="6">
    <source>
        <dbReference type="ARBA" id="ARBA00022737"/>
    </source>
</evidence>
<dbReference type="GO" id="GO:0005788">
    <property type="term" value="C:endoplasmic reticulum lumen"/>
    <property type="evidence" value="ECO:0007669"/>
    <property type="project" value="UniProtKB-SubCell"/>
</dbReference>
<dbReference type="InterPro" id="IPR036249">
    <property type="entry name" value="Thioredoxin-like_sf"/>
</dbReference>
<dbReference type="Proteomes" id="UP000735302">
    <property type="component" value="Unassembled WGS sequence"/>
</dbReference>
<dbReference type="CDD" id="cd02961">
    <property type="entry name" value="PDI_a_family"/>
    <property type="match status" value="2"/>
</dbReference>
<dbReference type="SUPFAM" id="SSF52833">
    <property type="entry name" value="Thioredoxin-like"/>
    <property type="match status" value="5"/>
</dbReference>
<evidence type="ECO:0000256" key="2">
    <source>
        <dbReference type="ARBA" id="ARBA00004319"/>
    </source>
</evidence>
<dbReference type="GO" id="GO:0003756">
    <property type="term" value="F:protein disulfide isomerase activity"/>
    <property type="evidence" value="ECO:0007669"/>
    <property type="project" value="UniProtKB-EC"/>
</dbReference>
<dbReference type="InterPro" id="IPR005788">
    <property type="entry name" value="PDI_thioredoxin-like_dom"/>
</dbReference>
<dbReference type="PROSITE" id="PS51352">
    <property type="entry name" value="THIOREDOXIN_2"/>
    <property type="match status" value="3"/>
</dbReference>
<dbReference type="PROSITE" id="PS00194">
    <property type="entry name" value="THIOREDOXIN_1"/>
    <property type="match status" value="3"/>
</dbReference>
<gene>
    <name evidence="15" type="ORF">PoB_005810600</name>
</gene>
<keyword evidence="16" id="KW-1185">Reference proteome</keyword>
<dbReference type="NCBIfam" id="TIGR01126">
    <property type="entry name" value="pdi_dom"/>
    <property type="match status" value="3"/>
</dbReference>
<feature type="domain" description="Thioredoxin" evidence="14">
    <location>
        <begin position="164"/>
        <end position="278"/>
    </location>
</feature>
<dbReference type="CDD" id="cd02995">
    <property type="entry name" value="PDI_a_PDI_a'_C"/>
    <property type="match status" value="1"/>
</dbReference>
<dbReference type="Gene3D" id="3.40.30.10">
    <property type="entry name" value="Glutaredoxin"/>
    <property type="match status" value="5"/>
</dbReference>
<feature type="domain" description="Thioredoxin" evidence="14">
    <location>
        <begin position="34"/>
        <end position="162"/>
    </location>
</feature>
<dbReference type="NCBIfam" id="TIGR01130">
    <property type="entry name" value="ER_PDI_fam"/>
    <property type="match status" value="1"/>
</dbReference>
<evidence type="ECO:0000256" key="4">
    <source>
        <dbReference type="ARBA" id="ARBA00012723"/>
    </source>
</evidence>
<comment type="catalytic activity">
    <reaction evidence="1 13">
        <text>Catalyzes the rearrangement of -S-S- bonds in proteins.</text>
        <dbReference type="EC" id="5.3.4.1"/>
    </reaction>
</comment>
<dbReference type="InterPro" id="IPR017937">
    <property type="entry name" value="Thioredoxin_CS"/>
</dbReference>
<evidence type="ECO:0000259" key="14">
    <source>
        <dbReference type="PROSITE" id="PS51352"/>
    </source>
</evidence>
<keyword evidence="7" id="KW-0256">Endoplasmic reticulum</keyword>
<keyword evidence="10 11" id="KW-0676">Redox-active center</keyword>
<comment type="similarity">
    <text evidence="3 12">Belongs to the protein disulfide isomerase family.</text>
</comment>
<feature type="disulfide bond" description="Redox-active" evidence="11">
    <location>
        <begin position="199"/>
        <end position="202"/>
    </location>
</feature>
<evidence type="ECO:0000256" key="13">
    <source>
        <dbReference type="RuleBase" id="RU361130"/>
    </source>
</evidence>
<dbReference type="AlphaFoldDB" id="A0AAV4C8G9"/>
<comment type="subcellular location">
    <subcellularLocation>
        <location evidence="2">Endoplasmic reticulum lumen</location>
    </subcellularLocation>
</comment>
<dbReference type="FunFam" id="3.40.30.10:FF:000017">
    <property type="entry name" value="Protein disulfide-isomerase A4"/>
    <property type="match status" value="1"/>
</dbReference>
<dbReference type="PRINTS" id="PR00421">
    <property type="entry name" value="THIOREDOXIN"/>
</dbReference>
<dbReference type="FunFam" id="3.40.30.10:FF:000023">
    <property type="entry name" value="Protein disulfide-isomerase"/>
    <property type="match status" value="1"/>
</dbReference>
<dbReference type="Pfam" id="PF13848">
    <property type="entry name" value="Thioredoxin_6"/>
    <property type="match status" value="1"/>
</dbReference>
<sequence length="639" mass="72816">MALAQIFQNFLIYTTLLSALIIVIQCEKGDEEENELPSSAPDKVEELEDGVRVEDSVLVLTENNFDDQVKKHSVLLVEFYAPWCGHCKNLAPEYAAAAEELAKNDPPVVLGKVDATVHAELAQRFEVSGYPTLRFFRDGKDFEYDGPRNKDGIIQYMKERAAPDWEPEPDAVITLTKDDFDEVVENEKLMLVEFYAPWCGHCKRLAPLYEKAAKQLKKEDPPILLAKVDATQESELATKYQITGYPTLKVFRDGRASDYKGERGSEYDIVSFMLGQVGDGAKEIKTLKELRDFFDDSDITIVGFFDSKEDAKVAPYKLESDDYRDAFTFGIVFDEEIRKAYKINPNSVVIFNPERYYTKYEPKWHVMEIKEDTTSDDIHKFVTSFSLPLVGAYSSPLKNRYDEKRPLCLVFYSVDFSFEHKEATQFWRKKIAAIANKYRDITFAVADDEENAKLLEENGLGESGEELNVVLLGPDGQKFPMEPMEEYDSDDLKEFLDKYKKGKLKPYLKSQRPPKKQSGPVTVVVGSTFEKIVMDPTKDVLIELYAPWCGHCKSLAPKYEALAKKLKKEKNLVIAKMDATANDAPTPYKASGFPTIYFAPSNNKDSPLKYEGGRDIDDFEDYLKEHATVSFDKKVKEEL</sequence>
<evidence type="ECO:0000256" key="8">
    <source>
        <dbReference type="ARBA" id="ARBA00023157"/>
    </source>
</evidence>
<evidence type="ECO:0000256" key="3">
    <source>
        <dbReference type="ARBA" id="ARBA00006347"/>
    </source>
</evidence>
<name>A0AAV4C8G9_9GAST</name>
<keyword evidence="8 11" id="KW-1015">Disulfide bond</keyword>
<comment type="caution">
    <text evidence="15">The sequence shown here is derived from an EMBL/GenBank/DDBJ whole genome shotgun (WGS) entry which is preliminary data.</text>
</comment>
<dbReference type="InterPro" id="IPR005792">
    <property type="entry name" value="Prot_disulphide_isomerase"/>
</dbReference>
<organism evidence="15 16">
    <name type="scientific">Plakobranchus ocellatus</name>
    <dbReference type="NCBI Taxonomy" id="259542"/>
    <lineage>
        <taxon>Eukaryota</taxon>
        <taxon>Metazoa</taxon>
        <taxon>Spiralia</taxon>
        <taxon>Lophotrochozoa</taxon>
        <taxon>Mollusca</taxon>
        <taxon>Gastropoda</taxon>
        <taxon>Heterobranchia</taxon>
        <taxon>Euthyneura</taxon>
        <taxon>Panpulmonata</taxon>
        <taxon>Sacoglossa</taxon>
        <taxon>Placobranchoidea</taxon>
        <taxon>Plakobranchidae</taxon>
        <taxon>Plakobranchus</taxon>
    </lineage>
</organism>
<evidence type="ECO:0000256" key="10">
    <source>
        <dbReference type="ARBA" id="ARBA00023284"/>
    </source>
</evidence>
<keyword evidence="5 13" id="KW-0732">Signal</keyword>
<dbReference type="PANTHER" id="PTHR18929">
    <property type="entry name" value="PROTEIN DISULFIDE ISOMERASE"/>
    <property type="match status" value="1"/>
</dbReference>
<feature type="signal peptide" evidence="13">
    <location>
        <begin position="1"/>
        <end position="26"/>
    </location>
</feature>
<dbReference type="GO" id="GO:0009986">
    <property type="term" value="C:cell surface"/>
    <property type="evidence" value="ECO:0007669"/>
    <property type="project" value="TreeGrafter"/>
</dbReference>